<dbReference type="EMBL" id="CP121689">
    <property type="protein sequence ID" value="WZL75547.1"/>
    <property type="molecule type" value="Genomic_DNA"/>
</dbReference>
<keyword evidence="4" id="KW-1185">Reference proteome</keyword>
<dbReference type="RefSeq" id="WP_369017696.1">
    <property type="nucleotide sequence ID" value="NZ_CP121689.1"/>
</dbReference>
<proteinExistence type="inferred from homology"/>
<evidence type="ECO:0000313" key="3">
    <source>
        <dbReference type="EMBL" id="WZL75547.1"/>
    </source>
</evidence>
<organism evidence="3 4">
    <name type="scientific">Thermatribacter velox</name>
    <dbReference type="NCBI Taxonomy" id="3039681"/>
    <lineage>
        <taxon>Bacteria</taxon>
        <taxon>Pseudomonadati</taxon>
        <taxon>Atribacterota</taxon>
        <taxon>Atribacteria</taxon>
        <taxon>Atribacterales</taxon>
        <taxon>Thermatribacteraceae</taxon>
        <taxon>Thermatribacter</taxon>
    </lineage>
</organism>
<comment type="similarity">
    <text evidence="1">Belongs to the UPF0236 family.</text>
</comment>
<name>A0ABZ2Y9N6_9BACT</name>
<protein>
    <submittedName>
        <fullName evidence="3">UPF0236 family protein</fullName>
    </submittedName>
</protein>
<feature type="region of interest" description="Disordered" evidence="2">
    <location>
        <begin position="58"/>
        <end position="84"/>
    </location>
</feature>
<dbReference type="Proteomes" id="UP001461341">
    <property type="component" value="Chromosome"/>
</dbReference>
<sequence>MDMVQHILKGCQRMLETVDHFLEEGVTFQEFGEDLWETMHGVGREILKVVLDTKDQEIREDRRRKRASRWCARTKGPSSPPLGM</sequence>
<accession>A0ABZ2Y9N6</accession>
<evidence type="ECO:0000313" key="4">
    <source>
        <dbReference type="Proteomes" id="UP001461341"/>
    </source>
</evidence>
<gene>
    <name evidence="3" type="ORF">QBE54_08095</name>
</gene>
<evidence type="ECO:0000256" key="2">
    <source>
        <dbReference type="SAM" id="MobiDB-lite"/>
    </source>
</evidence>
<dbReference type="Pfam" id="PF06782">
    <property type="entry name" value="UPF0236"/>
    <property type="match status" value="1"/>
</dbReference>
<reference evidence="3 4" key="1">
    <citation type="submission" date="2023-03" db="EMBL/GenBank/DDBJ databases">
        <title>Novel Species.</title>
        <authorList>
            <person name="Ma S."/>
        </authorList>
    </citation>
    <scope>NUCLEOTIDE SEQUENCE [LARGE SCALE GENOMIC DNA]</scope>
    <source>
        <strain evidence="3 4">B11</strain>
    </source>
</reference>
<evidence type="ECO:0000256" key="1">
    <source>
        <dbReference type="ARBA" id="ARBA00006539"/>
    </source>
</evidence>
<dbReference type="InterPro" id="IPR009620">
    <property type="entry name" value="UPF0236"/>
</dbReference>